<dbReference type="PROSITE" id="PS50113">
    <property type="entry name" value="PAC"/>
    <property type="match status" value="3"/>
</dbReference>
<keyword evidence="11 15" id="KW-0472">Membrane</keyword>
<reference evidence="21" key="1">
    <citation type="submission" date="2023-09" db="EMBL/GenBank/DDBJ databases">
        <title>Paucibacter sp. APW11 Genome sequencing and assembly.</title>
        <authorList>
            <person name="Kim I."/>
        </authorList>
    </citation>
    <scope>NUCLEOTIDE SEQUENCE</scope>
    <source>
        <strain evidence="21">APW11</strain>
    </source>
</reference>
<comment type="caution">
    <text evidence="21">The sequence shown here is derived from an EMBL/GenBank/DDBJ whole genome shotgun (WGS) entry which is preliminary data.</text>
</comment>
<dbReference type="PANTHER" id="PTHR45339">
    <property type="entry name" value="HYBRID SIGNAL TRANSDUCTION HISTIDINE KINASE J"/>
    <property type="match status" value="1"/>
</dbReference>
<evidence type="ECO:0000256" key="11">
    <source>
        <dbReference type="ARBA" id="ARBA00023136"/>
    </source>
</evidence>
<sequence>MASRRRLPPYLLAFFLPVALVALLAGGINLLSFLELRAGHLAAVAEEAQDQRKLRLNRNVNNGIAVVQAQATELMERARSARIDQAAAYRLHAQLVNQLAVLELELAGLKDAVDADSLRAMQQDFQAYRTAIVQATDLAVIDPAAAMGHANQATLSQLQLSQRVRAVAAKLNEQMERRSATREESLHVHLIQNAIVGGVLVACLIVIWAWLMLRLTGRLSAITSALDALSKGAVNPPTLSQVRQLADQRRSLLTDLAHAVLAFRDTSLAHRQAQADLGERMKELSCLFDVVRIKARDDIDIDTLFEMVAGRLAAAMRYPELAAGCIECGDRRYGTQAEGPSLSVPFVGIDGQPSRVIMVYGQPLPPEAGEPFLPEEQALLEAIAAHLATAVERHRIAASERDRQALIDAVIAEAPDAIELVDRLSLEYVEVNEASCQMLGYSREEMLGLRLFDVQAGMTPQQLTEAVQVIVEQGGAEFETLHRRKDGTLIDVRVHVRAIEQNGCEYLVGIWRDISAEKAAAAEIRKLSLAIEQSPSSVVITDLNARIEYVNEAFERSTGYSRAEAIGLNPRVLQSGRTPKASFEAMWAQLARGEIWRGELFNRRKDGREYVEFANIAPIHQPEGAVSHYVAIKEDITEKKAMADELERHRDHLEQLVESRTAELQTAMREQDALFEAASTGIVLLKERIIVRCNRRMDEMFGYGFGEQTGRSTRLWYPDDATYEQAGAEIYPQMASGAIDVREMSLLRKDGQPLWCRVFSRAIDATDLTRGLVAIFEDITAERAAAQALRQVNDEQQAIFNTASSGIALIADRRILRGNRRLHEMFGWPPGAMLGQPTAIWYADAAANDAGGEPVYTQIWRGEVHRREQELTRRDGSRFWARLTGTAVDLSDHAKGTVWVIDDITAERAGIEQMRQAQLLAEKAARTKSDFLANMSHEIRTPMNAIIGMSHLAMKTALTPQQQAYLKKIQAAGQHLLGIINDILDLSKIEAGKLTVEAVEFELDEVLDSVAGLIAEKAAAKKLELILEIGREVPHSLIGDPLRLGQVLINYANNAVKFTDRGDIAISVAVAQSAAAEVVLRFQVSDTGIGLDEEQCSRLFQSFEQADASTTRKYGGTGLGLSISRQLAQLMGGEVGVESKVGKGSTFWFTARLGRGQAQPRLLVPEPDLRGRRMLVVDDNDHAREVIVDLLRSMSFVVASAGGGRQGVAEVRRAIEAGEPYDIVFLDWQMPELDGIASAKEIRRLLAGSGPHLVMITAHMGDEVMSVAKGVGFEGVLFKPVTSSLLFNTVVHVLGGMPAGAALPAAGSRPASDLSTIAGARILLVEDNELNQQVATELLQQAGFVVELAENGAVALERLKRQGAAPDIAIVLMDLQMPVMDGFTATRALRVLPACATLPVVAMTANAMGGDRERCLEAGMNDHVAKPIDPEQLWATLLRWIPPLRAADMAMALPTPPIDGDAVAAHIGPIAGLDVQVGLRHALGRESLYLSLLDKFSKTQRDFPARLAAALDAGDWHSAELLAHTFKGLCAQIGAGALHVLALGLERSVNDHGPRPLLDASTAQVAHSLADLVSAIGRRLQPAASAEPTGPREADDHVPELRRVCSQLAAALVADDFGAVERFDANTALLHAALGESFGPIERAIHDFDFSLGLERLRSAMATRGVEL</sequence>
<dbReference type="RefSeq" id="WP_315648611.1">
    <property type="nucleotide sequence ID" value="NZ_JAVXZY010000001.1"/>
</dbReference>
<dbReference type="InterPro" id="IPR000700">
    <property type="entry name" value="PAS-assoc_C"/>
</dbReference>
<dbReference type="PROSITE" id="PS50109">
    <property type="entry name" value="HIS_KIN"/>
    <property type="match status" value="1"/>
</dbReference>
<feature type="modified residue" description="Phosphohistidine" evidence="12">
    <location>
        <position position="1524"/>
    </location>
</feature>
<name>A0ABU3P6W1_9BURK</name>
<feature type="domain" description="PAC" evidence="19">
    <location>
        <begin position="596"/>
        <end position="648"/>
    </location>
</feature>
<evidence type="ECO:0000256" key="3">
    <source>
        <dbReference type="ARBA" id="ARBA00012438"/>
    </source>
</evidence>
<evidence type="ECO:0000259" key="18">
    <source>
        <dbReference type="PROSITE" id="PS50112"/>
    </source>
</evidence>
<dbReference type="InterPro" id="IPR036641">
    <property type="entry name" value="HPT_dom_sf"/>
</dbReference>
<evidence type="ECO:0000313" key="22">
    <source>
        <dbReference type="Proteomes" id="UP001246372"/>
    </source>
</evidence>
<dbReference type="EMBL" id="JAVXZY010000001">
    <property type="protein sequence ID" value="MDT8998301.1"/>
    <property type="molecule type" value="Genomic_DNA"/>
</dbReference>
<evidence type="ECO:0000259" key="16">
    <source>
        <dbReference type="PROSITE" id="PS50109"/>
    </source>
</evidence>
<dbReference type="CDD" id="cd17546">
    <property type="entry name" value="REC_hyHK_CKI1_RcsC-like"/>
    <property type="match status" value="2"/>
</dbReference>
<evidence type="ECO:0000256" key="4">
    <source>
        <dbReference type="ARBA" id="ARBA00022475"/>
    </source>
</evidence>
<dbReference type="PROSITE" id="PS50112">
    <property type="entry name" value="PAS"/>
    <property type="match status" value="2"/>
</dbReference>
<dbReference type="InterPro" id="IPR005467">
    <property type="entry name" value="His_kinase_dom"/>
</dbReference>
<dbReference type="PANTHER" id="PTHR45339:SF1">
    <property type="entry name" value="HYBRID SIGNAL TRANSDUCTION HISTIDINE KINASE J"/>
    <property type="match status" value="1"/>
</dbReference>
<keyword evidence="7" id="KW-0547">Nucleotide-binding</keyword>
<dbReference type="SMART" id="SM00448">
    <property type="entry name" value="REC"/>
    <property type="match status" value="2"/>
</dbReference>
<dbReference type="InterPro" id="IPR001789">
    <property type="entry name" value="Sig_transdc_resp-reg_receiver"/>
</dbReference>
<keyword evidence="4" id="KW-1003">Cell membrane</keyword>
<keyword evidence="5 13" id="KW-0597">Phosphoprotein</keyword>
<evidence type="ECO:0000256" key="2">
    <source>
        <dbReference type="ARBA" id="ARBA00004651"/>
    </source>
</evidence>
<dbReference type="InterPro" id="IPR011006">
    <property type="entry name" value="CheY-like_superfamily"/>
</dbReference>
<organism evidence="21 22">
    <name type="scientific">Roseateles aquae</name>
    <dbReference type="NCBI Taxonomy" id="3077235"/>
    <lineage>
        <taxon>Bacteria</taxon>
        <taxon>Pseudomonadati</taxon>
        <taxon>Pseudomonadota</taxon>
        <taxon>Betaproteobacteria</taxon>
        <taxon>Burkholderiales</taxon>
        <taxon>Sphaerotilaceae</taxon>
        <taxon>Roseateles</taxon>
    </lineage>
</organism>
<feature type="modified residue" description="4-aspartylphosphate" evidence="13">
    <location>
        <position position="1374"/>
    </location>
</feature>
<dbReference type="SUPFAM" id="SSF55874">
    <property type="entry name" value="ATPase domain of HSP90 chaperone/DNA topoisomerase II/histidine kinase"/>
    <property type="match status" value="1"/>
</dbReference>
<feature type="modified residue" description="4-aspartylphosphate" evidence="13">
    <location>
        <position position="1227"/>
    </location>
</feature>
<evidence type="ECO:0000256" key="14">
    <source>
        <dbReference type="SAM" id="Coils"/>
    </source>
</evidence>
<dbReference type="Pfam" id="PF00072">
    <property type="entry name" value="Response_reg"/>
    <property type="match status" value="2"/>
</dbReference>
<keyword evidence="8" id="KW-0067">ATP-binding</keyword>
<dbReference type="Pfam" id="PF13188">
    <property type="entry name" value="PAS_8"/>
    <property type="match status" value="1"/>
</dbReference>
<dbReference type="Pfam" id="PF01627">
    <property type="entry name" value="Hpt"/>
    <property type="match status" value="1"/>
</dbReference>
<evidence type="ECO:0000256" key="9">
    <source>
        <dbReference type="ARBA" id="ARBA00022989"/>
    </source>
</evidence>
<feature type="transmembrane region" description="Helical" evidence="15">
    <location>
        <begin position="12"/>
        <end position="31"/>
    </location>
</feature>
<dbReference type="InterPro" id="IPR035965">
    <property type="entry name" value="PAS-like_dom_sf"/>
</dbReference>
<gene>
    <name evidence="21" type="ORF">RQP53_03310</name>
</gene>
<evidence type="ECO:0000259" key="17">
    <source>
        <dbReference type="PROSITE" id="PS50110"/>
    </source>
</evidence>
<evidence type="ECO:0000259" key="20">
    <source>
        <dbReference type="PROSITE" id="PS50894"/>
    </source>
</evidence>
<dbReference type="SMART" id="SM00388">
    <property type="entry name" value="HisKA"/>
    <property type="match status" value="1"/>
</dbReference>
<dbReference type="SMART" id="SM00091">
    <property type="entry name" value="PAS"/>
    <property type="match status" value="4"/>
</dbReference>
<feature type="domain" description="Response regulatory" evidence="17">
    <location>
        <begin position="1173"/>
        <end position="1294"/>
    </location>
</feature>
<dbReference type="InterPro" id="IPR001610">
    <property type="entry name" value="PAC"/>
</dbReference>
<dbReference type="CDD" id="cd16922">
    <property type="entry name" value="HATPase_EvgS-ArcB-TorS-like"/>
    <property type="match status" value="1"/>
</dbReference>
<dbReference type="InterPro" id="IPR000014">
    <property type="entry name" value="PAS"/>
</dbReference>
<feature type="coiled-coil region" evidence="14">
    <location>
        <begin position="636"/>
        <end position="670"/>
    </location>
</feature>
<accession>A0ABU3P6W1</accession>
<dbReference type="Gene3D" id="3.30.450.20">
    <property type="entry name" value="PAS domain"/>
    <property type="match status" value="4"/>
</dbReference>
<dbReference type="Pfam" id="PF13426">
    <property type="entry name" value="PAS_9"/>
    <property type="match status" value="3"/>
</dbReference>
<feature type="domain" description="PAS" evidence="18">
    <location>
        <begin position="523"/>
        <end position="567"/>
    </location>
</feature>
<evidence type="ECO:0000256" key="8">
    <source>
        <dbReference type="ARBA" id="ARBA00022840"/>
    </source>
</evidence>
<comment type="catalytic activity">
    <reaction evidence="1">
        <text>ATP + protein L-histidine = ADP + protein N-phospho-L-histidine.</text>
        <dbReference type="EC" id="2.7.13.3"/>
    </reaction>
</comment>
<keyword evidence="14" id="KW-0175">Coiled coil</keyword>
<evidence type="ECO:0000256" key="1">
    <source>
        <dbReference type="ARBA" id="ARBA00000085"/>
    </source>
</evidence>
<feature type="domain" description="Histidine kinase" evidence="16">
    <location>
        <begin position="934"/>
        <end position="1155"/>
    </location>
</feature>
<dbReference type="InterPro" id="IPR003661">
    <property type="entry name" value="HisK_dim/P_dom"/>
</dbReference>
<feature type="domain" description="PAC" evidence="19">
    <location>
        <begin position="865"/>
        <end position="916"/>
    </location>
</feature>
<evidence type="ECO:0000256" key="7">
    <source>
        <dbReference type="ARBA" id="ARBA00022741"/>
    </source>
</evidence>
<dbReference type="CDD" id="cd00130">
    <property type="entry name" value="PAS"/>
    <property type="match status" value="4"/>
</dbReference>
<keyword evidence="6 15" id="KW-0812">Transmembrane</keyword>
<keyword evidence="22" id="KW-1185">Reference proteome</keyword>
<feature type="domain" description="HPt" evidence="20">
    <location>
        <begin position="1485"/>
        <end position="1587"/>
    </location>
</feature>
<dbReference type="SUPFAM" id="SSF47226">
    <property type="entry name" value="Histidine-containing phosphotransfer domain, HPT domain"/>
    <property type="match status" value="1"/>
</dbReference>
<evidence type="ECO:0000259" key="19">
    <source>
        <dbReference type="PROSITE" id="PS50113"/>
    </source>
</evidence>
<dbReference type="SUPFAM" id="SSF52172">
    <property type="entry name" value="CheY-like"/>
    <property type="match status" value="2"/>
</dbReference>
<evidence type="ECO:0000313" key="21">
    <source>
        <dbReference type="EMBL" id="MDT8998301.1"/>
    </source>
</evidence>
<dbReference type="PROSITE" id="PS50110">
    <property type="entry name" value="RESPONSE_REGULATORY"/>
    <property type="match status" value="2"/>
</dbReference>
<dbReference type="InterPro" id="IPR036890">
    <property type="entry name" value="HATPase_C_sf"/>
</dbReference>
<comment type="subcellular location">
    <subcellularLocation>
        <location evidence="2">Cell membrane</location>
        <topology evidence="2">Multi-pass membrane protein</topology>
    </subcellularLocation>
</comment>
<dbReference type="SUPFAM" id="SSF47384">
    <property type="entry name" value="Homodimeric domain of signal transducing histidine kinase"/>
    <property type="match status" value="1"/>
</dbReference>
<evidence type="ECO:0000256" key="10">
    <source>
        <dbReference type="ARBA" id="ARBA00023012"/>
    </source>
</evidence>
<evidence type="ECO:0000256" key="6">
    <source>
        <dbReference type="ARBA" id="ARBA00022692"/>
    </source>
</evidence>
<dbReference type="Gene3D" id="3.30.565.10">
    <property type="entry name" value="Histidine kinase-like ATPase, C-terminal domain"/>
    <property type="match status" value="1"/>
</dbReference>
<dbReference type="InterPro" id="IPR003594">
    <property type="entry name" value="HATPase_dom"/>
</dbReference>
<dbReference type="SMART" id="SM00086">
    <property type="entry name" value="PAC"/>
    <property type="match status" value="4"/>
</dbReference>
<dbReference type="InterPro" id="IPR008207">
    <property type="entry name" value="Sig_transdc_His_kin_Hpt_dom"/>
</dbReference>
<dbReference type="Gene3D" id="1.10.287.130">
    <property type="match status" value="1"/>
</dbReference>
<dbReference type="SMART" id="SM00387">
    <property type="entry name" value="HATPase_c"/>
    <property type="match status" value="1"/>
</dbReference>
<evidence type="ECO:0000256" key="12">
    <source>
        <dbReference type="PROSITE-ProRule" id="PRU00110"/>
    </source>
</evidence>
<feature type="domain" description="Response regulatory" evidence="17">
    <location>
        <begin position="1321"/>
        <end position="1441"/>
    </location>
</feature>
<dbReference type="Gene3D" id="1.20.120.160">
    <property type="entry name" value="HPT domain"/>
    <property type="match status" value="1"/>
</dbReference>
<keyword evidence="10" id="KW-0902">Two-component regulatory system</keyword>
<dbReference type="Gene3D" id="3.40.50.2300">
    <property type="match status" value="2"/>
</dbReference>
<dbReference type="Pfam" id="PF00512">
    <property type="entry name" value="HisKA"/>
    <property type="match status" value="1"/>
</dbReference>
<evidence type="ECO:0000256" key="5">
    <source>
        <dbReference type="ARBA" id="ARBA00022553"/>
    </source>
</evidence>
<dbReference type="PROSITE" id="PS50894">
    <property type="entry name" value="HPT"/>
    <property type="match status" value="1"/>
</dbReference>
<dbReference type="EC" id="2.7.13.3" evidence="3"/>
<dbReference type="InterPro" id="IPR004358">
    <property type="entry name" value="Sig_transdc_His_kin-like_C"/>
</dbReference>
<dbReference type="Pfam" id="PF02518">
    <property type="entry name" value="HATPase_c"/>
    <property type="match status" value="1"/>
</dbReference>
<dbReference type="SUPFAM" id="SSF55785">
    <property type="entry name" value="PYP-like sensor domain (PAS domain)"/>
    <property type="match status" value="4"/>
</dbReference>
<evidence type="ECO:0000256" key="13">
    <source>
        <dbReference type="PROSITE-ProRule" id="PRU00169"/>
    </source>
</evidence>
<dbReference type="PRINTS" id="PR00344">
    <property type="entry name" value="BCTRLSENSOR"/>
</dbReference>
<protein>
    <recommendedName>
        <fullName evidence="3">histidine kinase</fullName>
        <ecNumber evidence="3">2.7.13.3</ecNumber>
    </recommendedName>
</protein>
<dbReference type="InterPro" id="IPR036097">
    <property type="entry name" value="HisK_dim/P_sf"/>
</dbReference>
<keyword evidence="9 15" id="KW-1133">Transmembrane helix</keyword>
<dbReference type="NCBIfam" id="TIGR00229">
    <property type="entry name" value="sensory_box"/>
    <property type="match status" value="4"/>
</dbReference>
<dbReference type="Proteomes" id="UP001246372">
    <property type="component" value="Unassembled WGS sequence"/>
</dbReference>
<feature type="domain" description="PAS" evidence="18">
    <location>
        <begin position="403"/>
        <end position="474"/>
    </location>
</feature>
<evidence type="ECO:0000256" key="15">
    <source>
        <dbReference type="SAM" id="Phobius"/>
    </source>
</evidence>
<feature type="transmembrane region" description="Helical" evidence="15">
    <location>
        <begin position="190"/>
        <end position="213"/>
    </location>
</feature>
<feature type="domain" description="PAC" evidence="19">
    <location>
        <begin position="740"/>
        <end position="791"/>
    </location>
</feature>
<dbReference type="CDD" id="cd00082">
    <property type="entry name" value="HisKA"/>
    <property type="match status" value="1"/>
</dbReference>
<proteinExistence type="predicted"/>